<keyword evidence="3" id="KW-1185">Reference proteome</keyword>
<comment type="caution">
    <text evidence="2">The sequence shown here is derived from an EMBL/GenBank/DDBJ whole genome shotgun (WGS) entry which is preliminary data.</text>
</comment>
<reference evidence="2 3" key="1">
    <citation type="submission" date="2024-01" db="EMBL/GenBank/DDBJ databases">
        <title>The genomes of 5 underutilized Papilionoideae crops provide insights into root nodulation and disease resistanc.</title>
        <authorList>
            <person name="Jiang F."/>
        </authorList>
    </citation>
    <scope>NUCLEOTIDE SEQUENCE [LARGE SCALE GENOMIC DNA]</scope>
    <source>
        <strain evidence="2">DUOXIRENSHENG_FW03</strain>
        <tissue evidence="2">Leaves</tissue>
    </source>
</reference>
<feature type="domain" description="Alpha-N-acetylglucosaminidase C-terminal" evidence="1">
    <location>
        <begin position="135"/>
        <end position="226"/>
    </location>
</feature>
<dbReference type="PANTHER" id="PTHR12872">
    <property type="entry name" value="ALPHA-N-ACETYLGLUCOSAMINIDASE"/>
    <property type="match status" value="1"/>
</dbReference>
<dbReference type="Gene3D" id="1.20.120.670">
    <property type="entry name" value="N-acetyl-b-d-glucoasminidase"/>
    <property type="match status" value="1"/>
</dbReference>
<dbReference type="PANTHER" id="PTHR12872:SF3">
    <property type="entry name" value="ALPHA-N-ACETYLGLUCOSAMINIDASE"/>
    <property type="match status" value="1"/>
</dbReference>
<evidence type="ECO:0000313" key="3">
    <source>
        <dbReference type="Proteomes" id="UP001386955"/>
    </source>
</evidence>
<proteinExistence type="predicted"/>
<dbReference type="Proteomes" id="UP001386955">
    <property type="component" value="Unassembled WGS sequence"/>
</dbReference>
<protein>
    <recommendedName>
        <fullName evidence="1">Alpha-N-acetylglucosaminidase C-terminal domain-containing protein</fullName>
    </recommendedName>
</protein>
<dbReference type="InterPro" id="IPR007781">
    <property type="entry name" value="NAGLU"/>
</dbReference>
<name>A0AAN9T2H0_PSOTE</name>
<dbReference type="AlphaFoldDB" id="A0AAN9T2H0"/>
<dbReference type="Gene3D" id="3.20.20.80">
    <property type="entry name" value="Glycosidases"/>
    <property type="match status" value="1"/>
</dbReference>
<gene>
    <name evidence="2" type="ORF">VNO78_02392</name>
</gene>
<evidence type="ECO:0000313" key="2">
    <source>
        <dbReference type="EMBL" id="KAK7411043.1"/>
    </source>
</evidence>
<accession>A0AAN9T2H0</accession>
<evidence type="ECO:0000259" key="1">
    <source>
        <dbReference type="Pfam" id="PF12972"/>
    </source>
</evidence>
<sequence length="250" mass="28801">MCMNRFSVKNDHKWCCTYLLDATDSLFNEIGKAFIEKQLQDANLIAWFFPYRVWKNQPPIQLNIPPIDDPEYISSLGAAIFKGMQSGNDDAVADAGMATTSSNEEDLFGELMGECANYFWIEMHDESFRFQACVDMYTTRQYGQTLPLIQEGWNVLHHTIYNCTDGAYDKNRDVIVAFRDVDPSLISVHNEQSDHYDKLNSGTIIKEITDPFDRPHLWYSTSDAQESPWVMPAEMQNWKRVLLVGNWDLG</sequence>
<dbReference type="Pfam" id="PF12972">
    <property type="entry name" value="NAGLU_C"/>
    <property type="match status" value="1"/>
</dbReference>
<organism evidence="2 3">
    <name type="scientific">Psophocarpus tetragonolobus</name>
    <name type="common">Winged bean</name>
    <name type="synonym">Dolichos tetragonolobus</name>
    <dbReference type="NCBI Taxonomy" id="3891"/>
    <lineage>
        <taxon>Eukaryota</taxon>
        <taxon>Viridiplantae</taxon>
        <taxon>Streptophyta</taxon>
        <taxon>Embryophyta</taxon>
        <taxon>Tracheophyta</taxon>
        <taxon>Spermatophyta</taxon>
        <taxon>Magnoliopsida</taxon>
        <taxon>eudicotyledons</taxon>
        <taxon>Gunneridae</taxon>
        <taxon>Pentapetalae</taxon>
        <taxon>rosids</taxon>
        <taxon>fabids</taxon>
        <taxon>Fabales</taxon>
        <taxon>Fabaceae</taxon>
        <taxon>Papilionoideae</taxon>
        <taxon>50 kb inversion clade</taxon>
        <taxon>NPAAA clade</taxon>
        <taxon>indigoferoid/millettioid clade</taxon>
        <taxon>Phaseoleae</taxon>
        <taxon>Psophocarpus</taxon>
    </lineage>
</organism>
<dbReference type="InterPro" id="IPR024732">
    <property type="entry name" value="NAGLU_C"/>
</dbReference>
<dbReference type="EMBL" id="JAYMYS010000001">
    <property type="protein sequence ID" value="KAK7411043.1"/>
    <property type="molecule type" value="Genomic_DNA"/>
</dbReference>